<sequence>MFRRKKSVNKKLLEHKLYLARENPEPIFDLADCDLTDVPMGIYSLCKVFLKQSLILTNNQITSLSGGGDLKDLNKLRILNISFNDFHSLPEEISIFEQLEELYVDNNHLKSLPDSLCHLVNLKILSCTNNKLKSLPEGIGLLIKLEELNLRVNPQLSRLPKSICKAASLALLSVDSENFIYPPKDVIESGTEALLKFISEDVGFDYSPPVRDTEECTRTSPAEADQVQEAIVLLERKKLKRVQDFLDFERNNKLIQEKEIEIANVHKENKKKLLESISQRQSNLDLELSKLHQVRELERFRLIEQLQEAENNADIAINNLLNLSKEPVSQLLEKEKEEETKLISALKRYNDKLKKDDILVAMENILKQEAEVFNKFHRDKTDSSRNIIEQEQETNTKLFHLFQQQDTQRANLIGKLMENNDLQKAAMGALLERGDARSWGLVQQVRLVESQLSVLTSIEIDRRKLEIDERLNDLCEKRMNLSILLMELLEQQRIRRNQLLSTLQNLEDCSTNSEDFWLKQYQCLLEKLPEGLAETQRNIDPKLAEILLAKGVLQCIPFLAKLTQNKANPKDITEMNLIEAGVTDPSNRQDILDALQIYSKEHISYDFIPPPSAPELEHEASAPPSSDIKFISAVDCVVCMDIQCDIIFVPCGHLCCCSGCSEAVNTCPLCRSEIQRKVFVINQ</sequence>
<dbReference type="PANTHER" id="PTHR48051:SF47">
    <property type="entry name" value="LEUCINE RICH REPEAT AND STERILE ALPHA MOTIF CONTAINING 1"/>
    <property type="match status" value="1"/>
</dbReference>
<dbReference type="InterPro" id="IPR001841">
    <property type="entry name" value="Znf_RING"/>
</dbReference>
<keyword evidence="3" id="KW-0677">Repeat</keyword>
<evidence type="ECO:0000256" key="3">
    <source>
        <dbReference type="ARBA" id="ARBA00022737"/>
    </source>
</evidence>
<dbReference type="SUPFAM" id="SSF52058">
    <property type="entry name" value="L domain-like"/>
    <property type="match status" value="1"/>
</dbReference>
<dbReference type="Pfam" id="PF23598">
    <property type="entry name" value="LRR_14"/>
    <property type="match status" value="1"/>
</dbReference>
<dbReference type="EMBL" id="JBDJPC010000001">
    <property type="protein sequence ID" value="KAL1517847.1"/>
    <property type="molecule type" value="Genomic_DNA"/>
</dbReference>
<evidence type="ECO:0000256" key="4">
    <source>
        <dbReference type="ARBA" id="ARBA00022771"/>
    </source>
</evidence>
<dbReference type="GO" id="GO:0008270">
    <property type="term" value="F:zinc ion binding"/>
    <property type="evidence" value="ECO:0007669"/>
    <property type="project" value="UniProtKB-KW"/>
</dbReference>
<dbReference type="PROSITE" id="PS50089">
    <property type="entry name" value="ZF_RING_2"/>
    <property type="match status" value="1"/>
</dbReference>
<dbReference type="CDD" id="cd16515">
    <property type="entry name" value="RING-HC_LRSAM1"/>
    <property type="match status" value="1"/>
</dbReference>
<keyword evidence="2" id="KW-0479">Metal-binding</keyword>
<evidence type="ECO:0000259" key="8">
    <source>
        <dbReference type="PROSITE" id="PS50089"/>
    </source>
</evidence>
<gene>
    <name evidence="9" type="ORF">ABEB36_001556</name>
</gene>
<dbReference type="Proteomes" id="UP001566132">
    <property type="component" value="Unassembled WGS sequence"/>
</dbReference>
<evidence type="ECO:0000256" key="1">
    <source>
        <dbReference type="ARBA" id="ARBA00022614"/>
    </source>
</evidence>
<dbReference type="PROSITE" id="PS51450">
    <property type="entry name" value="LRR"/>
    <property type="match status" value="2"/>
</dbReference>
<evidence type="ECO:0000313" key="9">
    <source>
        <dbReference type="EMBL" id="KAL1517847.1"/>
    </source>
</evidence>
<evidence type="ECO:0000313" key="10">
    <source>
        <dbReference type="Proteomes" id="UP001566132"/>
    </source>
</evidence>
<evidence type="ECO:0000256" key="6">
    <source>
        <dbReference type="PROSITE-ProRule" id="PRU00175"/>
    </source>
</evidence>
<evidence type="ECO:0000256" key="2">
    <source>
        <dbReference type="ARBA" id="ARBA00022723"/>
    </source>
</evidence>
<dbReference type="Pfam" id="PF13920">
    <property type="entry name" value="zf-C3HC4_3"/>
    <property type="match status" value="1"/>
</dbReference>
<dbReference type="InterPro" id="IPR050216">
    <property type="entry name" value="LRR_domain-containing"/>
</dbReference>
<dbReference type="InterPro" id="IPR032675">
    <property type="entry name" value="LRR_dom_sf"/>
</dbReference>
<proteinExistence type="predicted"/>
<keyword evidence="7" id="KW-0175">Coiled coil</keyword>
<dbReference type="PANTHER" id="PTHR48051">
    <property type="match status" value="1"/>
</dbReference>
<protein>
    <recommendedName>
        <fullName evidence="8">RING-type domain-containing protein</fullName>
    </recommendedName>
</protein>
<feature type="coiled-coil region" evidence="7">
    <location>
        <begin position="299"/>
        <end position="352"/>
    </location>
</feature>
<dbReference type="FunFam" id="1.10.1170.10:FF:000002">
    <property type="entry name" value="Baculoviral IAP repeat containing 7"/>
    <property type="match status" value="1"/>
</dbReference>
<dbReference type="SUPFAM" id="SSF57850">
    <property type="entry name" value="RING/U-box"/>
    <property type="match status" value="1"/>
</dbReference>
<feature type="domain" description="RING-type" evidence="8">
    <location>
        <begin position="636"/>
        <end position="671"/>
    </location>
</feature>
<keyword evidence="5" id="KW-0862">Zinc</keyword>
<name>A0ABD1FFL1_HYPHA</name>
<accession>A0ABD1FFL1</accession>
<organism evidence="9 10">
    <name type="scientific">Hypothenemus hampei</name>
    <name type="common">Coffee berry borer</name>
    <dbReference type="NCBI Taxonomy" id="57062"/>
    <lineage>
        <taxon>Eukaryota</taxon>
        <taxon>Metazoa</taxon>
        <taxon>Ecdysozoa</taxon>
        <taxon>Arthropoda</taxon>
        <taxon>Hexapoda</taxon>
        <taxon>Insecta</taxon>
        <taxon>Pterygota</taxon>
        <taxon>Neoptera</taxon>
        <taxon>Endopterygota</taxon>
        <taxon>Coleoptera</taxon>
        <taxon>Polyphaga</taxon>
        <taxon>Cucujiformia</taxon>
        <taxon>Curculionidae</taxon>
        <taxon>Scolytinae</taxon>
        <taxon>Hypothenemus</taxon>
    </lineage>
</organism>
<dbReference type="InterPro" id="IPR001611">
    <property type="entry name" value="Leu-rich_rpt"/>
</dbReference>
<keyword evidence="1" id="KW-0433">Leucine-rich repeat</keyword>
<keyword evidence="4 6" id="KW-0863">Zinc-finger</keyword>
<dbReference type="AlphaFoldDB" id="A0ABD1FFL1"/>
<reference evidence="9 10" key="1">
    <citation type="submission" date="2024-05" db="EMBL/GenBank/DDBJ databases">
        <title>Genetic variation in Jamaican populations of the coffee berry borer (Hypothenemus hampei).</title>
        <authorList>
            <person name="Errbii M."/>
            <person name="Myrie A."/>
        </authorList>
    </citation>
    <scope>NUCLEOTIDE SEQUENCE [LARGE SCALE GENOMIC DNA]</scope>
    <source>
        <strain evidence="9">JA-Hopewell-2020-01-JO</strain>
        <tissue evidence="9">Whole body</tissue>
    </source>
</reference>
<dbReference type="Gene3D" id="3.80.10.10">
    <property type="entry name" value="Ribonuclease Inhibitor"/>
    <property type="match status" value="1"/>
</dbReference>
<keyword evidence="10" id="KW-1185">Reference proteome</keyword>
<evidence type="ECO:0000256" key="7">
    <source>
        <dbReference type="SAM" id="Coils"/>
    </source>
</evidence>
<dbReference type="InterPro" id="IPR013083">
    <property type="entry name" value="Znf_RING/FYVE/PHD"/>
</dbReference>
<dbReference type="Gene3D" id="3.30.40.10">
    <property type="entry name" value="Zinc/RING finger domain, C3HC4 (zinc finger)"/>
    <property type="match status" value="1"/>
</dbReference>
<dbReference type="InterPro" id="IPR003591">
    <property type="entry name" value="Leu-rich_rpt_typical-subtyp"/>
</dbReference>
<comment type="caution">
    <text evidence="9">The sequence shown here is derived from an EMBL/GenBank/DDBJ whole genome shotgun (WGS) entry which is preliminary data.</text>
</comment>
<evidence type="ECO:0000256" key="5">
    <source>
        <dbReference type="ARBA" id="ARBA00022833"/>
    </source>
</evidence>
<dbReference type="SMART" id="SM00369">
    <property type="entry name" value="LRR_TYP"/>
    <property type="match status" value="4"/>
</dbReference>
<dbReference type="SMART" id="SM00364">
    <property type="entry name" value="LRR_BAC"/>
    <property type="match status" value="3"/>
</dbReference>
<dbReference type="InterPro" id="IPR055414">
    <property type="entry name" value="LRR_R13L4/SHOC2-like"/>
</dbReference>